<organism evidence="3 4">
    <name type="scientific">Hymenobacter montanus</name>
    <dbReference type="NCBI Taxonomy" id="2771359"/>
    <lineage>
        <taxon>Bacteria</taxon>
        <taxon>Pseudomonadati</taxon>
        <taxon>Bacteroidota</taxon>
        <taxon>Cytophagia</taxon>
        <taxon>Cytophagales</taxon>
        <taxon>Hymenobacteraceae</taxon>
        <taxon>Hymenobacter</taxon>
    </lineage>
</organism>
<dbReference type="SUPFAM" id="SSF51294">
    <property type="entry name" value="Hedgehog/intein (Hint) domain"/>
    <property type="match status" value="1"/>
</dbReference>
<gene>
    <name evidence="3" type="ORF">IC235_15025</name>
</gene>
<comment type="caution">
    <text evidence="3">The sequence shown here is derived from an EMBL/GenBank/DDBJ whole genome shotgun (WGS) entry which is preliminary data.</text>
</comment>
<dbReference type="InterPro" id="IPR036116">
    <property type="entry name" value="FN3_sf"/>
</dbReference>
<dbReference type="Pfam" id="PF00041">
    <property type="entry name" value="fn3"/>
    <property type="match status" value="1"/>
</dbReference>
<feature type="domain" description="Fibronectin type-III" evidence="2">
    <location>
        <begin position="294"/>
        <end position="386"/>
    </location>
</feature>
<evidence type="ECO:0000313" key="3">
    <source>
        <dbReference type="EMBL" id="MBD2769203.1"/>
    </source>
</evidence>
<keyword evidence="4" id="KW-1185">Reference proteome</keyword>
<evidence type="ECO:0000256" key="1">
    <source>
        <dbReference type="SAM" id="SignalP"/>
    </source>
</evidence>
<keyword evidence="1" id="KW-0732">Signal</keyword>
<dbReference type="InterPro" id="IPR003961">
    <property type="entry name" value="FN3_dom"/>
</dbReference>
<dbReference type="PROSITE" id="PS50817">
    <property type="entry name" value="INTEIN_N_TER"/>
    <property type="match status" value="1"/>
</dbReference>
<dbReference type="GO" id="GO:0016539">
    <property type="term" value="P:intein-mediated protein splicing"/>
    <property type="evidence" value="ECO:0007669"/>
    <property type="project" value="InterPro"/>
</dbReference>
<dbReference type="EMBL" id="JACXAD010000017">
    <property type="protein sequence ID" value="MBD2769203.1"/>
    <property type="molecule type" value="Genomic_DNA"/>
</dbReference>
<dbReference type="InterPro" id="IPR003587">
    <property type="entry name" value="Hint_dom_N"/>
</dbReference>
<dbReference type="InterPro" id="IPR013783">
    <property type="entry name" value="Ig-like_fold"/>
</dbReference>
<feature type="chain" id="PRO_5037909271" evidence="1">
    <location>
        <begin position="27"/>
        <end position="2199"/>
    </location>
</feature>
<accession>A0A927BFN0</accession>
<evidence type="ECO:0000313" key="4">
    <source>
        <dbReference type="Proteomes" id="UP000612233"/>
    </source>
</evidence>
<dbReference type="InterPro" id="IPR036844">
    <property type="entry name" value="Hint_dom_sf"/>
</dbReference>
<dbReference type="InterPro" id="IPR006141">
    <property type="entry name" value="Intein_N"/>
</dbReference>
<dbReference type="SUPFAM" id="SSF49265">
    <property type="entry name" value="Fibronectin type III"/>
    <property type="match status" value="1"/>
</dbReference>
<sequence length="2199" mass="237073">MPRPLHWFLFIALSVLGFLAARPAVAQVYPVQVTVQALPPYPIYLREFAAPTAASDRLRLQLLLTDLTVPTRQVRLKMKLSNTNGSTVIQNGDVVARALPLQLSGGLPLYLGSADLDPYFAPENLPGLSPTAYTQPLPEGVYQLCFEVFDYLSGERLSGPSCFTLSIIQNDPPQLAQPRDREAVALANPQSLLFQWTPRAIGASAVEYEFTLVEQADAQLPPQVAVLSPPLYQTTTAATSLYLGPLEAPLQPGHRYCWRVQAQARAGTETVGTFKNNGYSEVWSFRVTDATCTAPTGLIATEQAKRSLKLGWTAVPDPVPAYRLSYRVHESSSVNGGTWYDRPAATNNLQIFDLDPATEYEVRVGRPCPGGDYVFGNSIYARTRSATDSATNTSCGLPPNPVDVSNTSPLASLSPAEKFTAGDFEVTAVEVTGSGGTYSGKGYITVPYLANAKVKVKWDGIKINSGRKLVQGVVETTWDPTMKGITDIDGVFTGGAGTGSVVTGTVATDYHTSFEIGGVGDFSFSGSDDQPVITIANHTNGGGSGLTIPAGPLPVSVSDPSGDVYVVEKGPDGHPTVVHAATPVPLAMSPAQLNTLSPDKGKVVFSKGDKTVYGFDAYLPEYEASTAWSNKYEALGTAPTYRVAAKAALAAKPDRILAQLTLNDAFLKADSVQFISGKGLRYTATYQGNNRFEVLLVGSSANDAQEVYALYPKRALPGGTAAPRGQYLSLGKLLVAGYAPKTAKVVVVPVNGAAVNTDSVRAALARAYTPLGITWEVQQAAAWTDSGWDANHDGKLKVTGTSGWSVYTSEMTALNAAYQAAHPLVSGAAYLFVLPGVADNGGSATSGDVAGDMPRGKRFGYLFAGSLTNSTVGRVAAHELGHGVLKLLHTFDNAYGFSPGALAQNLMSYGSGDRLSKVQWDAAHAPGLVIGLWETEQDAMSYGTRDRRIPLAWRNTRDSSVNFLTPHKQIVRLPKKVIQAYFTFGTGEYPSFPDMPAGVLKSFLVAEGKDTLSYEAVISNGQFTGYYRNGSPYTGYLAKDAAVEDGTAVMLLPYANGFKAYRLKGLTALSYMTSNPTAPVINVLDATSAKLPAQAWEELTDFSFDREQVRTGISSTLINPAFTDILTDLSNKNEEYLTLTKIMEYRTIYPDIFDRMTTTFGNWGPVSNWLLVNFNDFLNISDASGQINMLMGKEKEQITAGYFDYKCYQNGWGRLSRPTLYAKFLATFKEAINSFQISNRATIALLTNTTFCSNSSNEDSWFGAGTPPSAEAIRDAVVAMSVEQLKTICPVKRAEAIAVVLDKFIVSEPYENAIYKLMWTCPQTETKTEEFLQQLNDLTYKGKHLLGTLASAIDDRTLFMGSDLNTYVMDYFKEAYKTAIAHKNSAFYNTYLKNILEKPNTDADYYSVMAGRVVTYNYVSFGKRLFKTLANAALGSAAVPVTGTNVKTVVEYNESTGKLKYANQEVNAFIPVATFGSRVFDPFEPIILDVKGNLIDVYGDGDRTPYVPAYLLYFAEKKADARTTQAAVQTAADAISLVIPGAQATLALRLLNYADKLSSVCSIVGTMADEDYPQLAKILNISSAALGITTLTANLSLARLKNVAGSSDRAANMIEAGSHLNAATHTTDVEALCRSVTTANAGSEVANALGNAKVRAFLLRMLEEEKAAARVSGKTSLVEKLEAATAKIISGYAITSKASLVSLLQSKFPKLTGLFARDGHYLLEGGYLKYVNAEKGIAPTAIAQLTSDGKNVTVLDNIANNTLPANIANNIEEVTEEAALICRNGACELVEGGCFAAGTPVATPRGLRAIETLQEGDSVRAYSEATGAWGWGRVAQRVTRAAGRLYYAVCGRDTLRSTGDHPYYTRSGWQPAKALKRGTELLLASGLWAAVSATGYADSGALVYNIEVLPQHTYAVGRDGLLVHNGFTCFKKKYPNLANASDEFFRNFGGDANMLAQFDNGTFSYAAWDMLEAYPNLRKEALYLNKAKAVLNKGHISAADLKTMVAVNDQLRGRATALTDFLDDLDNFAQYRNQSGFNSLVSSLKAGNFNGAGADGANWVISALRKEGTSVFPALSTNFEVSVDINGSIRRYDAIVGQRGSRTGLYFEFKSYKSVPPAEFSTQFINDLNNIDIGSLSQLKWYFDAAKNPSNFLSNMTNAIDAMDMSSVLPQTFAKFGAANAADLKLLIKNNISTIFQVK</sequence>
<dbReference type="RefSeq" id="WP_191006011.1">
    <property type="nucleotide sequence ID" value="NZ_JACXAD010000017.1"/>
</dbReference>
<proteinExistence type="predicted"/>
<feature type="signal peptide" evidence="1">
    <location>
        <begin position="1"/>
        <end position="26"/>
    </location>
</feature>
<name>A0A927BFN0_9BACT</name>
<dbReference type="CDD" id="cd00063">
    <property type="entry name" value="FN3"/>
    <property type="match status" value="1"/>
</dbReference>
<dbReference type="Proteomes" id="UP000612233">
    <property type="component" value="Unassembled WGS sequence"/>
</dbReference>
<reference evidence="3" key="1">
    <citation type="submission" date="2020-09" db="EMBL/GenBank/DDBJ databases">
        <authorList>
            <person name="Kim M.K."/>
        </authorList>
    </citation>
    <scope>NUCLEOTIDE SEQUENCE</scope>
    <source>
        <strain evidence="3">BT664</strain>
    </source>
</reference>
<dbReference type="SMART" id="SM00306">
    <property type="entry name" value="HintN"/>
    <property type="match status" value="1"/>
</dbReference>
<evidence type="ECO:0000259" key="2">
    <source>
        <dbReference type="PROSITE" id="PS50853"/>
    </source>
</evidence>
<dbReference type="SMART" id="SM00060">
    <property type="entry name" value="FN3"/>
    <property type="match status" value="2"/>
</dbReference>
<protein>
    <submittedName>
        <fullName evidence="3">Fibronectin type III domain-containing protein</fullName>
    </submittedName>
</protein>
<dbReference type="PROSITE" id="PS50853">
    <property type="entry name" value="FN3"/>
    <property type="match status" value="1"/>
</dbReference>
<dbReference type="CDD" id="cd00081">
    <property type="entry name" value="Hint"/>
    <property type="match status" value="1"/>
</dbReference>
<dbReference type="Pfam" id="PF07591">
    <property type="entry name" value="PT-HINT"/>
    <property type="match status" value="1"/>
</dbReference>
<dbReference type="Gene3D" id="2.170.16.10">
    <property type="entry name" value="Hedgehog/Intein (Hint) domain"/>
    <property type="match status" value="1"/>
</dbReference>
<dbReference type="Gene3D" id="2.60.40.10">
    <property type="entry name" value="Immunoglobulins"/>
    <property type="match status" value="2"/>
</dbReference>